<dbReference type="Proteomes" id="UP000315112">
    <property type="component" value="Unassembled WGS sequence"/>
</dbReference>
<evidence type="ECO:0000259" key="2">
    <source>
        <dbReference type="PROSITE" id="PS50110"/>
    </source>
</evidence>
<dbReference type="CDD" id="cd17557">
    <property type="entry name" value="REC_Rcp-like"/>
    <property type="match status" value="1"/>
</dbReference>
<keyword evidence="1" id="KW-0597">Phosphoprotein</keyword>
<protein>
    <submittedName>
        <fullName evidence="3">Response regulator receiver domain-containing protein</fullName>
    </submittedName>
</protein>
<dbReference type="PANTHER" id="PTHR44520">
    <property type="entry name" value="RESPONSE REGULATOR RCP1-RELATED"/>
    <property type="match status" value="1"/>
</dbReference>
<dbReference type="AlphaFoldDB" id="A0A562PZI6"/>
<organism evidence="3 4">
    <name type="scientific">Pseudoduganella flava</name>
    <dbReference type="NCBI Taxonomy" id="871742"/>
    <lineage>
        <taxon>Bacteria</taxon>
        <taxon>Pseudomonadati</taxon>
        <taxon>Pseudomonadota</taxon>
        <taxon>Betaproteobacteria</taxon>
        <taxon>Burkholderiales</taxon>
        <taxon>Oxalobacteraceae</taxon>
        <taxon>Telluria group</taxon>
        <taxon>Pseudoduganella</taxon>
    </lineage>
</organism>
<dbReference type="Gene3D" id="3.40.50.2300">
    <property type="match status" value="1"/>
</dbReference>
<dbReference type="GO" id="GO:0000160">
    <property type="term" value="P:phosphorelay signal transduction system"/>
    <property type="evidence" value="ECO:0007669"/>
    <property type="project" value="InterPro"/>
</dbReference>
<dbReference type="InterPro" id="IPR052893">
    <property type="entry name" value="TCS_response_regulator"/>
</dbReference>
<feature type="modified residue" description="4-aspartylphosphate" evidence="1">
    <location>
        <position position="66"/>
    </location>
</feature>
<evidence type="ECO:0000256" key="1">
    <source>
        <dbReference type="PROSITE-ProRule" id="PRU00169"/>
    </source>
</evidence>
<comment type="caution">
    <text evidence="3">The sequence shown here is derived from an EMBL/GenBank/DDBJ whole genome shotgun (WGS) entry which is preliminary data.</text>
</comment>
<sequence>MSMLKPILLVEDNPYDQELALVALERAQLANETIVVDDGVAALDYLLRRGQYAGRTPGNPACVLLDMKLPKLDGADVLKTIRTTPAIAQVPVVMLTGSREEQDVARSYALGVNAYIVKPMEFSELVKAVADIGAFWAILNVPPPGSIRCLTPAV</sequence>
<proteinExistence type="predicted"/>
<accession>A0A562PZI6</accession>
<dbReference type="InterPro" id="IPR011006">
    <property type="entry name" value="CheY-like_superfamily"/>
</dbReference>
<dbReference type="PANTHER" id="PTHR44520:SF1">
    <property type="entry name" value="TWO-COMPONENT SYSTEM REGULATORY PROTEIN"/>
    <property type="match status" value="1"/>
</dbReference>
<reference evidence="3 4" key="1">
    <citation type="journal article" date="2015" name="Stand. Genomic Sci.">
        <title>Genomic Encyclopedia of Bacterial and Archaeal Type Strains, Phase III: the genomes of soil and plant-associated and newly described type strains.</title>
        <authorList>
            <person name="Whitman W.B."/>
            <person name="Woyke T."/>
            <person name="Klenk H.P."/>
            <person name="Zhou Y."/>
            <person name="Lilburn T.G."/>
            <person name="Beck B.J."/>
            <person name="De Vos P."/>
            <person name="Vandamme P."/>
            <person name="Eisen J.A."/>
            <person name="Garrity G."/>
            <person name="Hugenholtz P."/>
            <person name="Kyrpides N.C."/>
        </authorList>
    </citation>
    <scope>NUCLEOTIDE SEQUENCE [LARGE SCALE GENOMIC DNA]</scope>
    <source>
        <strain evidence="3 4">CGMCC 1.10685</strain>
    </source>
</reference>
<dbReference type="SMART" id="SM00448">
    <property type="entry name" value="REC"/>
    <property type="match status" value="1"/>
</dbReference>
<evidence type="ECO:0000313" key="4">
    <source>
        <dbReference type="Proteomes" id="UP000315112"/>
    </source>
</evidence>
<dbReference type="Pfam" id="PF00072">
    <property type="entry name" value="Response_reg"/>
    <property type="match status" value="1"/>
</dbReference>
<dbReference type="InterPro" id="IPR001789">
    <property type="entry name" value="Sig_transdc_resp-reg_receiver"/>
</dbReference>
<dbReference type="SUPFAM" id="SSF52172">
    <property type="entry name" value="CheY-like"/>
    <property type="match status" value="1"/>
</dbReference>
<evidence type="ECO:0000313" key="3">
    <source>
        <dbReference type="EMBL" id="TWI49827.1"/>
    </source>
</evidence>
<gene>
    <name evidence="3" type="ORF">IP92_01050</name>
</gene>
<name>A0A562PZI6_9BURK</name>
<feature type="domain" description="Response regulatory" evidence="2">
    <location>
        <begin position="6"/>
        <end position="133"/>
    </location>
</feature>
<dbReference type="EMBL" id="VLKW01000002">
    <property type="protein sequence ID" value="TWI49827.1"/>
    <property type="molecule type" value="Genomic_DNA"/>
</dbReference>
<dbReference type="PROSITE" id="PS50110">
    <property type="entry name" value="RESPONSE_REGULATORY"/>
    <property type="match status" value="1"/>
</dbReference>